<comment type="caution">
    <text evidence="1">The sequence shown here is derived from an EMBL/GenBank/DDBJ whole genome shotgun (WGS) entry which is preliminary data.</text>
</comment>
<organism evidence="1 2">
    <name type="scientific">Paenibacillus paeoniae</name>
    <dbReference type="NCBI Taxonomy" id="2292705"/>
    <lineage>
        <taxon>Bacteria</taxon>
        <taxon>Bacillati</taxon>
        <taxon>Bacillota</taxon>
        <taxon>Bacilli</taxon>
        <taxon>Bacillales</taxon>
        <taxon>Paenibacillaceae</taxon>
        <taxon>Paenibacillus</taxon>
    </lineage>
</organism>
<name>A0A371P7Q2_9BACL</name>
<keyword evidence="2" id="KW-1185">Reference proteome</keyword>
<dbReference type="RefSeq" id="WP_116048736.1">
    <property type="nucleotide sequence ID" value="NZ_QUBQ01000005.1"/>
</dbReference>
<protein>
    <submittedName>
        <fullName evidence="1">DNA-binding protein</fullName>
    </submittedName>
</protein>
<evidence type="ECO:0000313" key="1">
    <source>
        <dbReference type="EMBL" id="REK71486.1"/>
    </source>
</evidence>
<dbReference type="AlphaFoldDB" id="A0A371P7Q2"/>
<dbReference type="Pfam" id="PF05930">
    <property type="entry name" value="Phage_AlpA"/>
    <property type="match status" value="1"/>
</dbReference>
<accession>A0A371P7Q2</accession>
<dbReference type="GO" id="GO:0003677">
    <property type="term" value="F:DNA binding"/>
    <property type="evidence" value="ECO:0007669"/>
    <property type="project" value="UniProtKB-KW"/>
</dbReference>
<keyword evidence="1" id="KW-0238">DNA-binding</keyword>
<dbReference type="EMBL" id="QUBQ01000005">
    <property type="protein sequence ID" value="REK71486.1"/>
    <property type="molecule type" value="Genomic_DNA"/>
</dbReference>
<evidence type="ECO:0000313" key="2">
    <source>
        <dbReference type="Proteomes" id="UP000261905"/>
    </source>
</evidence>
<dbReference type="OrthoDB" id="122388at2"/>
<sequence>MNKSDYPLILQIKNVQEILGISRSTAYEIAKAPDFPLLVINCRKIVYRDDFFNWLDSKRTNPNVISA</sequence>
<gene>
    <name evidence="1" type="ORF">DX130_21030</name>
</gene>
<dbReference type="InterPro" id="IPR010260">
    <property type="entry name" value="AlpA"/>
</dbReference>
<proteinExistence type="predicted"/>
<reference evidence="1 2" key="1">
    <citation type="submission" date="2018-08" db="EMBL/GenBank/DDBJ databases">
        <title>Paenibacillus sp. M4BSY-1, whole genome shotgun sequence.</title>
        <authorList>
            <person name="Tuo L."/>
        </authorList>
    </citation>
    <scope>NUCLEOTIDE SEQUENCE [LARGE SCALE GENOMIC DNA]</scope>
    <source>
        <strain evidence="1 2">M4BSY-1</strain>
    </source>
</reference>
<dbReference type="Proteomes" id="UP000261905">
    <property type="component" value="Unassembled WGS sequence"/>
</dbReference>